<name>A0AAV2Z9P3_9STRA</name>
<reference evidence="3" key="2">
    <citation type="journal article" date="2023" name="Microbiol Resour">
        <title>Decontamination and Annotation of the Draft Genome Sequence of the Oomycete Lagenidium giganteum ARSEF 373.</title>
        <authorList>
            <person name="Morgan W.R."/>
            <person name="Tartar A."/>
        </authorList>
    </citation>
    <scope>NUCLEOTIDE SEQUENCE</scope>
    <source>
        <strain evidence="3">ARSEF 373</strain>
    </source>
</reference>
<dbReference type="PANTHER" id="PTHR44042:SF67">
    <property type="entry name" value="MYB-LIKE PROTEIN I"/>
    <property type="match status" value="1"/>
</dbReference>
<dbReference type="CDD" id="cd00167">
    <property type="entry name" value="SANT"/>
    <property type="match status" value="2"/>
</dbReference>
<organism evidence="3 4">
    <name type="scientific">Lagenidium giganteum</name>
    <dbReference type="NCBI Taxonomy" id="4803"/>
    <lineage>
        <taxon>Eukaryota</taxon>
        <taxon>Sar</taxon>
        <taxon>Stramenopiles</taxon>
        <taxon>Oomycota</taxon>
        <taxon>Peronosporomycetes</taxon>
        <taxon>Pythiales</taxon>
        <taxon>Pythiaceae</taxon>
    </lineage>
</organism>
<keyword evidence="4" id="KW-1185">Reference proteome</keyword>
<protein>
    <recommendedName>
        <fullName evidence="2">Myb-like domain-containing protein</fullName>
    </recommendedName>
</protein>
<dbReference type="PROSITE" id="PS50090">
    <property type="entry name" value="MYB_LIKE"/>
    <property type="match status" value="2"/>
</dbReference>
<dbReference type="Pfam" id="PF00249">
    <property type="entry name" value="Myb_DNA-binding"/>
    <property type="match status" value="2"/>
</dbReference>
<dbReference type="AlphaFoldDB" id="A0AAV2Z9P3"/>
<feature type="domain" description="Myb-like" evidence="2">
    <location>
        <begin position="122"/>
        <end position="178"/>
    </location>
</feature>
<evidence type="ECO:0000259" key="2">
    <source>
        <dbReference type="PROSITE" id="PS50090"/>
    </source>
</evidence>
<evidence type="ECO:0000313" key="4">
    <source>
        <dbReference type="Proteomes" id="UP001146120"/>
    </source>
</evidence>
<evidence type="ECO:0000313" key="3">
    <source>
        <dbReference type="EMBL" id="DBA02239.1"/>
    </source>
</evidence>
<evidence type="ECO:0000256" key="1">
    <source>
        <dbReference type="SAM" id="Coils"/>
    </source>
</evidence>
<dbReference type="PANTHER" id="PTHR44042">
    <property type="entry name" value="DUPLICATED HOMEODOMAIN-LIKE SUPERFAMILY PROTEIN-RELATED"/>
    <property type="match status" value="1"/>
</dbReference>
<dbReference type="SMART" id="SM00717">
    <property type="entry name" value="SANT"/>
    <property type="match status" value="2"/>
</dbReference>
<proteinExistence type="predicted"/>
<feature type="coiled-coil region" evidence="1">
    <location>
        <begin position="167"/>
        <end position="203"/>
    </location>
</feature>
<dbReference type="InterPro" id="IPR009057">
    <property type="entry name" value="Homeodomain-like_sf"/>
</dbReference>
<sequence>MGKKLSPILPAYARGKAAAAVAAAATEDKADREEAWTAEEHERFLHALERYGGARCANVHIVWQAMATAVRTRSTIEVKLHAWRYFTFLQETNAEQNTAVDVNVNVSGAQRGGAVVEQRHQQPRKGTEEWTAQDDAHFDELLVLYRKANIDQCPWEAIAARLPGKTARQVRDRYSERQAQMRREEANRRAAVAEAQYAETARRTHTTAPTATTNYPTSSAVRVLLSDLEKDMLFGAMDVVHRSHKGSRDSLESVTAVVIALCRRDSGHSSPPLNTPTFTKADAVAALTRLIRERELNPRRIREYLYNQLRLRVLRSTTIDYQAQNDEQKQSSRLRPAAVLE</sequence>
<comment type="caution">
    <text evidence="3">The sequence shown here is derived from an EMBL/GenBank/DDBJ whole genome shotgun (WGS) entry which is preliminary data.</text>
</comment>
<dbReference type="Proteomes" id="UP001146120">
    <property type="component" value="Unassembled WGS sequence"/>
</dbReference>
<accession>A0AAV2Z9P3</accession>
<dbReference type="EMBL" id="DAKRPA010000034">
    <property type="protein sequence ID" value="DBA02239.1"/>
    <property type="molecule type" value="Genomic_DNA"/>
</dbReference>
<dbReference type="Gene3D" id="1.10.10.60">
    <property type="entry name" value="Homeodomain-like"/>
    <property type="match status" value="2"/>
</dbReference>
<dbReference type="SUPFAM" id="SSF46689">
    <property type="entry name" value="Homeodomain-like"/>
    <property type="match status" value="2"/>
</dbReference>
<feature type="domain" description="Myb-like" evidence="2">
    <location>
        <begin position="28"/>
        <end position="86"/>
    </location>
</feature>
<reference evidence="3" key="1">
    <citation type="submission" date="2022-11" db="EMBL/GenBank/DDBJ databases">
        <authorList>
            <person name="Morgan W.R."/>
            <person name="Tartar A."/>
        </authorList>
    </citation>
    <scope>NUCLEOTIDE SEQUENCE</scope>
    <source>
        <strain evidence="3">ARSEF 373</strain>
    </source>
</reference>
<keyword evidence="1" id="KW-0175">Coiled coil</keyword>
<gene>
    <name evidence="3" type="ORF">N0F65_007649</name>
</gene>
<dbReference type="InterPro" id="IPR001005">
    <property type="entry name" value="SANT/Myb"/>
</dbReference>